<name>A0A7C8N1F4_9PEZI</name>
<sequence>MYFIIDVVQLFALSIDSRWWREPYNKDWQELGRRERLAGLVSDITGIDENVLSRNQNGKHAHDIEPSNLLCAVCGLPESIDEILRNISVASKMSWSAKRETTRHEDRSYCLLGLFGVNMSLIYGEGETQAWRRLLDEIIKKSNDQSVFAFDFSTYHFTETSFRNGNPGDFATRGGIYPQDAGQYVKNIQLPASKSSKTMGLIAGELTLEIWLCPLVLKDPSKWTMRKTYRDTFAGLLECKVLGDPLAWPVIFVKPIAGTENKFIRMPSNLLKINTQAAIFQACRKPKRGESTVLSQIADDCTYDISKAKLRRITIVDHEPEGQFVNTINHITKPLQIREISQPSNFHYKLDSSYPESQNGNIGTIPVLWRQDFMGMAIFSNDNWFPFVITWGPGASADERPWCKLFTLRKADPHKYESQKHHLARTIRHGAWEEQEHKSLRLRDFKVHHETVRDKDAVAFGDVYVTISIQDVKVLDREIWRLHIDVKPLGQDRERPRATKDKSKSDGKRSDTDGKLLK</sequence>
<gene>
    <name evidence="2" type="ORF">GQX73_g162</name>
</gene>
<evidence type="ECO:0000256" key="1">
    <source>
        <dbReference type="SAM" id="MobiDB-lite"/>
    </source>
</evidence>
<keyword evidence="3" id="KW-1185">Reference proteome</keyword>
<dbReference type="EMBL" id="WUBL01000001">
    <property type="protein sequence ID" value="KAF2973415.1"/>
    <property type="molecule type" value="Genomic_DNA"/>
</dbReference>
<reference evidence="2 3" key="1">
    <citation type="submission" date="2019-12" db="EMBL/GenBank/DDBJ databases">
        <title>Draft genome sequence of the ascomycete Xylaria multiplex DSM 110363.</title>
        <authorList>
            <person name="Buettner E."/>
            <person name="Kellner H."/>
        </authorList>
    </citation>
    <scope>NUCLEOTIDE SEQUENCE [LARGE SCALE GENOMIC DNA]</scope>
    <source>
        <strain evidence="2 3">DSM 110363</strain>
    </source>
</reference>
<organism evidence="2 3">
    <name type="scientific">Xylaria multiplex</name>
    <dbReference type="NCBI Taxonomy" id="323545"/>
    <lineage>
        <taxon>Eukaryota</taxon>
        <taxon>Fungi</taxon>
        <taxon>Dikarya</taxon>
        <taxon>Ascomycota</taxon>
        <taxon>Pezizomycotina</taxon>
        <taxon>Sordariomycetes</taxon>
        <taxon>Xylariomycetidae</taxon>
        <taxon>Xylariales</taxon>
        <taxon>Xylariaceae</taxon>
        <taxon>Xylaria</taxon>
    </lineage>
</organism>
<evidence type="ECO:0008006" key="4">
    <source>
        <dbReference type="Google" id="ProtNLM"/>
    </source>
</evidence>
<dbReference type="AlphaFoldDB" id="A0A7C8N1F4"/>
<proteinExistence type="predicted"/>
<evidence type="ECO:0000313" key="3">
    <source>
        <dbReference type="Proteomes" id="UP000481858"/>
    </source>
</evidence>
<dbReference type="OrthoDB" id="20872at2759"/>
<feature type="region of interest" description="Disordered" evidence="1">
    <location>
        <begin position="491"/>
        <end position="518"/>
    </location>
</feature>
<dbReference type="InParanoid" id="A0A7C8N1F4"/>
<protein>
    <recommendedName>
        <fullName evidence="4">Heterokaryon incompatibility domain-containing protein</fullName>
    </recommendedName>
</protein>
<dbReference type="PANTHER" id="PTHR10622">
    <property type="entry name" value="HET DOMAIN-CONTAINING PROTEIN"/>
    <property type="match status" value="1"/>
</dbReference>
<evidence type="ECO:0000313" key="2">
    <source>
        <dbReference type="EMBL" id="KAF2973415.1"/>
    </source>
</evidence>
<accession>A0A7C8N1F4</accession>
<dbReference type="Proteomes" id="UP000481858">
    <property type="component" value="Unassembled WGS sequence"/>
</dbReference>
<comment type="caution">
    <text evidence="2">The sequence shown here is derived from an EMBL/GenBank/DDBJ whole genome shotgun (WGS) entry which is preliminary data.</text>
</comment>
<dbReference type="PANTHER" id="PTHR10622:SF10">
    <property type="entry name" value="HET DOMAIN-CONTAINING PROTEIN"/>
    <property type="match status" value="1"/>
</dbReference>